<feature type="domain" description="Fibronectin type-III" evidence="1">
    <location>
        <begin position="136"/>
        <end position="230"/>
    </location>
</feature>
<dbReference type="STRING" id="1128970.SAMN04487935_3743"/>
<dbReference type="Proteomes" id="UP000199580">
    <property type="component" value="Unassembled WGS sequence"/>
</dbReference>
<name>A0A1G9D8E1_9FLAO</name>
<evidence type="ECO:0000313" key="2">
    <source>
        <dbReference type="EMBL" id="SDK60157.1"/>
    </source>
</evidence>
<dbReference type="Gene3D" id="2.60.40.10">
    <property type="entry name" value="Immunoglobulins"/>
    <property type="match status" value="1"/>
</dbReference>
<dbReference type="SUPFAM" id="SSF49265">
    <property type="entry name" value="Fibronectin type III"/>
    <property type="match status" value="1"/>
</dbReference>
<keyword evidence="3" id="KW-1185">Reference proteome</keyword>
<dbReference type="OrthoDB" id="9792152at2"/>
<evidence type="ECO:0000313" key="3">
    <source>
        <dbReference type="Proteomes" id="UP000199580"/>
    </source>
</evidence>
<dbReference type="RefSeq" id="WP_091399257.1">
    <property type="nucleotide sequence ID" value="NZ_BKAI01000017.1"/>
</dbReference>
<dbReference type="EMBL" id="FNEZ01000009">
    <property type="protein sequence ID" value="SDK60157.1"/>
    <property type="molecule type" value="Genomic_DNA"/>
</dbReference>
<dbReference type="InterPro" id="IPR013783">
    <property type="entry name" value="Ig-like_fold"/>
</dbReference>
<reference evidence="2 3" key="1">
    <citation type="submission" date="2016-10" db="EMBL/GenBank/DDBJ databases">
        <authorList>
            <person name="de Groot N.N."/>
        </authorList>
    </citation>
    <scope>NUCLEOTIDE SEQUENCE [LARGE SCALE GENOMIC DNA]</scope>
    <source>
        <strain evidence="2 3">CGMCC 1.10076</strain>
    </source>
</reference>
<dbReference type="PROSITE" id="PS50853">
    <property type="entry name" value="FN3"/>
    <property type="match status" value="1"/>
</dbReference>
<accession>A0A1G9D8E1</accession>
<evidence type="ECO:0000259" key="1">
    <source>
        <dbReference type="PROSITE" id="PS50853"/>
    </source>
</evidence>
<dbReference type="AlphaFoldDB" id="A0A1G9D8E1"/>
<sequence>MSKSKFFIFIIIVALGFNFIGCDNEPIDPAISLENPETEACASPALLAVSDFIGGNKVNVSWDGDGETWQIQYGIKNFAIGSGTAVTATTNPTSITGLDSTKEYDFYIRTVCSATEFSEWVGPVAVGNVIINTCDIPSNVTAIRGATNNTVVNVTWASTASSNWEVQYGAAGFALGAGTIVPSATPTKQITGLLAANGYDFYVRTVCSATSSSTWAGPVHVDPVGTTNPGTIDTTPALMTANIDGVQYNVLRPFFYQVLGNDINVENDGADPGVPRFIKLQGTDNTTTVNTNNSREINLYIPDTMWTPGTYPLHWETGFEDPLCWVRFVVFSVPDIDARITDGSLTVTEFNRTTKRIKGTFEFTYEKINDDGDVIGTARVTNGTFNYGLDDPYFD</sequence>
<dbReference type="InterPro" id="IPR036116">
    <property type="entry name" value="FN3_sf"/>
</dbReference>
<protein>
    <recommendedName>
        <fullName evidence="1">Fibronectin type-III domain-containing protein</fullName>
    </recommendedName>
</protein>
<organism evidence="2 3">
    <name type="scientific">Flavobacterium noncentrifugens</name>
    <dbReference type="NCBI Taxonomy" id="1128970"/>
    <lineage>
        <taxon>Bacteria</taxon>
        <taxon>Pseudomonadati</taxon>
        <taxon>Bacteroidota</taxon>
        <taxon>Flavobacteriia</taxon>
        <taxon>Flavobacteriales</taxon>
        <taxon>Flavobacteriaceae</taxon>
        <taxon>Flavobacterium</taxon>
    </lineage>
</organism>
<gene>
    <name evidence="2" type="ORF">SAMN04487935_3743</name>
</gene>
<proteinExistence type="predicted"/>
<dbReference type="InterPro" id="IPR003961">
    <property type="entry name" value="FN3_dom"/>
</dbReference>